<dbReference type="PRINTS" id="PR00413">
    <property type="entry name" value="HADHALOGNASE"/>
</dbReference>
<evidence type="ECO:0000313" key="7">
    <source>
        <dbReference type="EMBL" id="OCB86771.1"/>
    </source>
</evidence>
<keyword evidence="8" id="KW-1185">Reference proteome</keyword>
<dbReference type="PANTHER" id="PTHR43316:SF3">
    <property type="entry name" value="HALOACID DEHALOGENASE, TYPE II (AFU_ORTHOLOGUE AFUA_2G07750)-RELATED"/>
    <property type="match status" value="1"/>
</dbReference>
<sequence length="478" mass="54012">MVLEDVQALTFDVFGTVVDWHGSVVRELKKRALQSNSDELKKFTDKDWSDFAEEWRRGYTIKTRERSQGAEGSLNVDIMHREILDEMLASERWSVLKTVWNEEDLADINTVWHRLDGWPDSSKGLGLLKKKFIVSTLTNGNVRLMVDMARHANLPWDLILSAELLGSFKPNPIVYQGALHHLSVKPEQCAMVAAHIYDLRAAAKLGMRTVYIRRPTEDAEYRDSIKSKDNGVSQLGMLARLQRSLASVPPRIARYRFSTTARRSNDDEDIDTVSQNKIDEALAWEKAEKAEQPTVSSSDFAQLVASTSATSKQPMPPNGLSYAGLPDHKIFLDIPPAQDPLIHYLASSLLHDGRRHSAERRAARVLLHLHTLTRAEPLPLLRQAIEKVMPNVRVTRHKHSTKIIEIPVALNEKQQVRYAIKWMLKEAEVRGGRTIEERLAREIVLVLNGTSDALKQKNALHTTAMVNRGNIPVGRAAF</sequence>
<dbReference type="InterPro" id="IPR036412">
    <property type="entry name" value="HAD-like_sf"/>
</dbReference>
<gene>
    <name evidence="7" type="ORF">A7U60_g6233</name>
</gene>
<protein>
    <submittedName>
        <fullName evidence="7">Haloacid dehalogenase</fullName>
    </submittedName>
</protein>
<dbReference type="InterPro" id="IPR006328">
    <property type="entry name" value="2-HAD"/>
</dbReference>
<dbReference type="NCBIfam" id="TIGR01493">
    <property type="entry name" value="HAD-SF-IA-v2"/>
    <property type="match status" value="1"/>
</dbReference>
<keyword evidence="4" id="KW-0689">Ribosomal protein</keyword>
<accession>A0A9Q5HVH2</accession>
<dbReference type="InterPro" id="IPR023214">
    <property type="entry name" value="HAD_sf"/>
</dbReference>
<evidence type="ECO:0000256" key="3">
    <source>
        <dbReference type="ARBA" id="ARBA00022801"/>
    </source>
</evidence>
<comment type="similarity">
    <text evidence="2">Belongs to the HAD-like hydrolase superfamily. S-2-haloalkanoic acid dehalogenase family.</text>
</comment>
<dbReference type="CDD" id="cd14868">
    <property type="entry name" value="uS7_Mitochondria_Fungi"/>
    <property type="match status" value="1"/>
</dbReference>
<dbReference type="SFLD" id="SFLDG01129">
    <property type="entry name" value="C1.5:_HAD__Beta-PGM__Phosphata"/>
    <property type="match status" value="1"/>
</dbReference>
<reference evidence="7" key="1">
    <citation type="submission" date="2016-06" db="EMBL/GenBank/DDBJ databases">
        <title>Draft Genome sequence of the fungus Inonotus baumii.</title>
        <authorList>
            <person name="Zhu H."/>
            <person name="Lin W."/>
        </authorList>
    </citation>
    <scope>NUCLEOTIDE SEQUENCE</scope>
    <source>
        <strain evidence="7">821</strain>
    </source>
</reference>
<dbReference type="Pfam" id="PF00177">
    <property type="entry name" value="Ribosomal_S7"/>
    <property type="match status" value="1"/>
</dbReference>
<dbReference type="GO" id="GO:0019120">
    <property type="term" value="F:hydrolase activity, acting on acid halide bonds, in C-halide compounds"/>
    <property type="evidence" value="ECO:0007669"/>
    <property type="project" value="InterPro"/>
</dbReference>
<dbReference type="InterPro" id="IPR047988">
    <property type="entry name" value="Ribosomal_uS7m_fungi"/>
</dbReference>
<dbReference type="NCBIfam" id="TIGR01428">
    <property type="entry name" value="HAD_type_II"/>
    <property type="match status" value="1"/>
</dbReference>
<comment type="similarity">
    <text evidence="1">Belongs to the universal ribosomal protein uS7 family.</text>
</comment>
<organism evidence="7 8">
    <name type="scientific">Sanghuangporus baumii</name>
    <name type="common">Phellinus baumii</name>
    <dbReference type="NCBI Taxonomy" id="108892"/>
    <lineage>
        <taxon>Eukaryota</taxon>
        <taxon>Fungi</taxon>
        <taxon>Dikarya</taxon>
        <taxon>Basidiomycota</taxon>
        <taxon>Agaricomycotina</taxon>
        <taxon>Agaricomycetes</taxon>
        <taxon>Hymenochaetales</taxon>
        <taxon>Hymenochaetaceae</taxon>
        <taxon>Sanghuangporus</taxon>
    </lineage>
</organism>
<dbReference type="Gene3D" id="1.10.150.240">
    <property type="entry name" value="Putative phosphatase, domain 2"/>
    <property type="match status" value="1"/>
</dbReference>
<dbReference type="OrthoDB" id="9972728at2759"/>
<evidence type="ECO:0000259" key="6">
    <source>
        <dbReference type="Pfam" id="PF00177"/>
    </source>
</evidence>
<dbReference type="InterPro" id="IPR051540">
    <property type="entry name" value="S-2-haloacid_dehalogenase"/>
</dbReference>
<keyword evidence="3" id="KW-0378">Hydrolase</keyword>
<evidence type="ECO:0000256" key="2">
    <source>
        <dbReference type="ARBA" id="ARBA00008106"/>
    </source>
</evidence>
<dbReference type="SUPFAM" id="SSF47973">
    <property type="entry name" value="Ribosomal protein S7"/>
    <property type="match status" value="1"/>
</dbReference>
<comment type="caution">
    <text evidence="7">The sequence shown here is derived from an EMBL/GenBank/DDBJ whole genome shotgun (WGS) entry which is preliminary data.</text>
</comment>
<dbReference type="SUPFAM" id="SSF56784">
    <property type="entry name" value="HAD-like"/>
    <property type="match status" value="1"/>
</dbReference>
<evidence type="ECO:0000313" key="8">
    <source>
        <dbReference type="Proteomes" id="UP000757232"/>
    </source>
</evidence>
<dbReference type="GO" id="GO:0005840">
    <property type="term" value="C:ribosome"/>
    <property type="evidence" value="ECO:0007669"/>
    <property type="project" value="UniProtKB-KW"/>
</dbReference>
<dbReference type="GO" id="GO:0016791">
    <property type="term" value="F:phosphatase activity"/>
    <property type="evidence" value="ECO:0007669"/>
    <property type="project" value="UniProtKB-ARBA"/>
</dbReference>
<dbReference type="Gene3D" id="3.40.50.1000">
    <property type="entry name" value="HAD superfamily/HAD-like"/>
    <property type="match status" value="1"/>
</dbReference>
<dbReference type="SFLD" id="SFLDS00003">
    <property type="entry name" value="Haloacid_Dehalogenase"/>
    <property type="match status" value="1"/>
</dbReference>
<dbReference type="InterPro" id="IPR023798">
    <property type="entry name" value="Ribosomal_uS7_dom"/>
</dbReference>
<dbReference type="Pfam" id="PF00702">
    <property type="entry name" value="Hydrolase"/>
    <property type="match status" value="1"/>
</dbReference>
<feature type="domain" description="Small ribosomal subunit protein uS7" evidence="6">
    <location>
        <begin position="336"/>
        <end position="468"/>
    </location>
</feature>
<evidence type="ECO:0000256" key="5">
    <source>
        <dbReference type="ARBA" id="ARBA00023274"/>
    </source>
</evidence>
<evidence type="ECO:0000256" key="4">
    <source>
        <dbReference type="ARBA" id="ARBA00022980"/>
    </source>
</evidence>
<keyword evidence="5" id="KW-0687">Ribonucleoprotein</keyword>
<dbReference type="InterPro" id="IPR036823">
    <property type="entry name" value="Ribosomal_uS7_dom_sf"/>
</dbReference>
<dbReference type="PANTHER" id="PTHR43316">
    <property type="entry name" value="HYDROLASE, HALOACID DELAHOGENASE-RELATED"/>
    <property type="match status" value="1"/>
</dbReference>
<dbReference type="GO" id="GO:1990904">
    <property type="term" value="C:ribonucleoprotein complex"/>
    <property type="evidence" value="ECO:0007669"/>
    <property type="project" value="UniProtKB-KW"/>
</dbReference>
<dbReference type="Proteomes" id="UP000757232">
    <property type="component" value="Unassembled WGS sequence"/>
</dbReference>
<dbReference type="AlphaFoldDB" id="A0A9Q5HVH2"/>
<dbReference type="InterPro" id="IPR006439">
    <property type="entry name" value="HAD-SF_hydro_IA"/>
</dbReference>
<dbReference type="InterPro" id="IPR023198">
    <property type="entry name" value="PGP-like_dom2"/>
</dbReference>
<name>A0A9Q5HVH2_SANBA</name>
<evidence type="ECO:0000256" key="1">
    <source>
        <dbReference type="ARBA" id="ARBA00007151"/>
    </source>
</evidence>
<dbReference type="EMBL" id="LNZH02000199">
    <property type="protein sequence ID" value="OCB86771.1"/>
    <property type="molecule type" value="Genomic_DNA"/>
</dbReference>
<dbReference type="Gene3D" id="1.10.455.10">
    <property type="entry name" value="Ribosomal protein S7 domain"/>
    <property type="match status" value="1"/>
</dbReference>
<proteinExistence type="inferred from homology"/>